<dbReference type="OrthoDB" id="9790048at2"/>
<dbReference type="InterPro" id="IPR050962">
    <property type="entry name" value="Phosphate-bind_PstS"/>
</dbReference>
<comment type="caution">
    <text evidence="7">The sequence shown here is derived from an EMBL/GenBank/DDBJ whole genome shotgun (WGS) entry which is preliminary data.</text>
</comment>
<accession>A0A0M2PTC7</accession>
<dbReference type="GO" id="GO:0043190">
    <property type="term" value="C:ATP-binding cassette (ABC) transporter complex"/>
    <property type="evidence" value="ECO:0007669"/>
    <property type="project" value="InterPro"/>
</dbReference>
<dbReference type="SUPFAM" id="SSF53850">
    <property type="entry name" value="Periplasmic binding protein-like II"/>
    <property type="match status" value="1"/>
</dbReference>
<keyword evidence="5" id="KW-0732">Signal</keyword>
<dbReference type="InterPro" id="IPR005673">
    <property type="entry name" value="ABC_phos-bd_PstS"/>
</dbReference>
<evidence type="ECO:0000259" key="6">
    <source>
        <dbReference type="Pfam" id="PF12849"/>
    </source>
</evidence>
<evidence type="ECO:0000313" key="8">
    <source>
        <dbReference type="Proteomes" id="UP000034681"/>
    </source>
</evidence>
<dbReference type="PANTHER" id="PTHR42996:SF1">
    <property type="entry name" value="PHOSPHATE-BINDING PROTEIN PSTS"/>
    <property type="match status" value="1"/>
</dbReference>
<reference evidence="7" key="1">
    <citation type="submission" date="2012-04" db="EMBL/GenBank/DDBJ databases">
        <authorList>
            <person name="Borisov I.G."/>
            <person name="Ivanikova N.V."/>
            <person name="Pinevich A.V."/>
        </authorList>
    </citation>
    <scope>NUCLEOTIDE SEQUENCE</scope>
    <source>
        <strain evidence="7">CALU 1027</strain>
    </source>
</reference>
<feature type="domain" description="PBP" evidence="6">
    <location>
        <begin position="31"/>
        <end position="310"/>
    </location>
</feature>
<dbReference type="RefSeq" id="WP_017712883.1">
    <property type="nucleotide sequence ID" value="NZ_KB235938.1"/>
</dbReference>
<dbReference type="EMBL" id="AJTX02000008">
    <property type="protein sequence ID" value="KKI98402.1"/>
    <property type="molecule type" value="Genomic_DNA"/>
</dbReference>
<keyword evidence="8" id="KW-1185">Reference proteome</keyword>
<sequence>MIFPAIARRRNWLALALSVALSLIAFRADSDTSLLGGGSSFSEPLYDAYAPVLAQDTGTDIRYLTVGSGPAFQQLGAKTFSFTSTEAPPGPIVFDVLGTTQEGLQMVPTGIGGLAIIYNLRGAATDIPISQKTLADIFTGKLNNWQQVNPRLPEQDIRIIVRGDFAGANYILSEFLNNVTDGEVEVRPGPKWWQDIGLQPFAARNLDTGIAAAVATTDGAIGYVQVGYALEKNLETARIENALGNFVRPGLPAIERAASLAEYDDNFMPTGLVNPQGGYPIVGLNWMVMYKDQDSASTAASLKAMADWILTTGQTLNPDQWFAAIDPDVAAMARAAVDRNL</sequence>
<feature type="chain" id="PRO_5005639486" description="Phosphate-binding protein" evidence="5">
    <location>
        <begin position="28"/>
        <end position="341"/>
    </location>
</feature>
<feature type="signal peptide" evidence="5">
    <location>
        <begin position="1"/>
        <end position="27"/>
    </location>
</feature>
<gene>
    <name evidence="7" type="ORF">PROH_18215</name>
</gene>
<dbReference type="InterPro" id="IPR024370">
    <property type="entry name" value="PBP_domain"/>
</dbReference>
<evidence type="ECO:0000256" key="4">
    <source>
        <dbReference type="PIRNR" id="PIRNR002756"/>
    </source>
</evidence>
<name>A0A0M2PTC7_PROHO</name>
<dbReference type="Proteomes" id="UP000034681">
    <property type="component" value="Unassembled WGS sequence"/>
</dbReference>
<keyword evidence="3 4" id="KW-0592">Phosphate transport</keyword>
<organism evidence="7 8">
    <name type="scientific">Prochlorothrix hollandica PCC 9006 = CALU 1027</name>
    <dbReference type="NCBI Taxonomy" id="317619"/>
    <lineage>
        <taxon>Bacteria</taxon>
        <taxon>Bacillati</taxon>
        <taxon>Cyanobacteriota</taxon>
        <taxon>Cyanophyceae</taxon>
        <taxon>Prochlorotrichales</taxon>
        <taxon>Prochlorotrichaceae</taxon>
        <taxon>Prochlorothrix</taxon>
    </lineage>
</organism>
<keyword evidence="2 4" id="KW-0813">Transport</keyword>
<dbReference type="AlphaFoldDB" id="A0A0M2PTC7"/>
<evidence type="ECO:0000256" key="2">
    <source>
        <dbReference type="ARBA" id="ARBA00022448"/>
    </source>
</evidence>
<comment type="similarity">
    <text evidence="1 4">Belongs to the PstS family.</text>
</comment>
<evidence type="ECO:0000256" key="5">
    <source>
        <dbReference type="SAM" id="SignalP"/>
    </source>
</evidence>
<evidence type="ECO:0000256" key="1">
    <source>
        <dbReference type="ARBA" id="ARBA00008725"/>
    </source>
</evidence>
<evidence type="ECO:0000256" key="3">
    <source>
        <dbReference type="ARBA" id="ARBA00022592"/>
    </source>
</evidence>
<dbReference type="PANTHER" id="PTHR42996">
    <property type="entry name" value="PHOSPHATE-BINDING PROTEIN PSTS"/>
    <property type="match status" value="1"/>
</dbReference>
<dbReference type="Pfam" id="PF12849">
    <property type="entry name" value="PBP_like_2"/>
    <property type="match status" value="1"/>
</dbReference>
<dbReference type="GO" id="GO:0042301">
    <property type="term" value="F:phosphate ion binding"/>
    <property type="evidence" value="ECO:0007669"/>
    <property type="project" value="InterPro"/>
</dbReference>
<dbReference type="PIRSF" id="PIRSF002756">
    <property type="entry name" value="PstS"/>
    <property type="match status" value="1"/>
</dbReference>
<protein>
    <recommendedName>
        <fullName evidence="4">Phosphate-binding protein</fullName>
    </recommendedName>
</protein>
<dbReference type="Gene3D" id="3.40.190.10">
    <property type="entry name" value="Periplasmic binding protein-like II"/>
    <property type="match status" value="2"/>
</dbReference>
<dbReference type="eggNOG" id="COG0226">
    <property type="taxonomic scope" value="Bacteria"/>
</dbReference>
<proteinExistence type="inferred from homology"/>
<dbReference type="GO" id="GO:0035435">
    <property type="term" value="P:phosphate ion transmembrane transport"/>
    <property type="evidence" value="ECO:0007669"/>
    <property type="project" value="InterPro"/>
</dbReference>
<dbReference type="STRING" id="317619.GCA_000332315_02529"/>
<evidence type="ECO:0000313" key="7">
    <source>
        <dbReference type="EMBL" id="KKI98402.1"/>
    </source>
</evidence>